<feature type="transmembrane region" description="Helical" evidence="2">
    <location>
        <begin position="292"/>
        <end position="314"/>
    </location>
</feature>
<comment type="caution">
    <text evidence="3">The sequence shown here is derived from an EMBL/GenBank/DDBJ whole genome shotgun (WGS) entry which is preliminary data.</text>
</comment>
<feature type="transmembrane region" description="Helical" evidence="2">
    <location>
        <begin position="12"/>
        <end position="40"/>
    </location>
</feature>
<keyword evidence="2" id="KW-1133">Transmembrane helix</keyword>
<reference evidence="3" key="2">
    <citation type="submission" date="2020-08" db="EMBL/GenBank/DDBJ databases">
        <title>Plant Genome Project.</title>
        <authorList>
            <person name="Zhang R.-G."/>
        </authorList>
    </citation>
    <scope>NUCLEOTIDE SEQUENCE</scope>
    <source>
        <strain evidence="3">Huo1</strain>
        <tissue evidence="3">Leaf</tissue>
    </source>
</reference>
<dbReference type="Pfam" id="PF01554">
    <property type="entry name" value="MatE"/>
    <property type="match status" value="2"/>
</dbReference>
<evidence type="ECO:0008006" key="5">
    <source>
        <dbReference type="Google" id="ProtNLM"/>
    </source>
</evidence>
<evidence type="ECO:0000313" key="3">
    <source>
        <dbReference type="EMBL" id="KAG6421269.1"/>
    </source>
</evidence>
<feature type="transmembrane region" description="Helical" evidence="2">
    <location>
        <begin position="320"/>
        <end position="341"/>
    </location>
</feature>
<evidence type="ECO:0000256" key="1">
    <source>
        <dbReference type="ARBA" id="ARBA00010199"/>
    </source>
</evidence>
<organism evidence="3">
    <name type="scientific">Salvia splendens</name>
    <name type="common">Scarlet sage</name>
    <dbReference type="NCBI Taxonomy" id="180675"/>
    <lineage>
        <taxon>Eukaryota</taxon>
        <taxon>Viridiplantae</taxon>
        <taxon>Streptophyta</taxon>
        <taxon>Embryophyta</taxon>
        <taxon>Tracheophyta</taxon>
        <taxon>Spermatophyta</taxon>
        <taxon>Magnoliopsida</taxon>
        <taxon>eudicotyledons</taxon>
        <taxon>Gunneridae</taxon>
        <taxon>Pentapetalae</taxon>
        <taxon>asterids</taxon>
        <taxon>lamiids</taxon>
        <taxon>Lamiales</taxon>
        <taxon>Lamiaceae</taxon>
        <taxon>Nepetoideae</taxon>
        <taxon>Mentheae</taxon>
        <taxon>Salviinae</taxon>
        <taxon>Salvia</taxon>
        <taxon>Salvia subgen. Calosphace</taxon>
        <taxon>core Calosphace</taxon>
    </lineage>
</organism>
<protein>
    <recommendedName>
        <fullName evidence="5">Multidrug resistance protein, MATE family</fullName>
    </recommendedName>
</protein>
<feature type="transmembrane region" description="Helical" evidence="2">
    <location>
        <begin position="187"/>
        <end position="210"/>
    </location>
</feature>
<keyword evidence="2" id="KW-0472">Membrane</keyword>
<name>A0A8X8XYM5_SALSN</name>
<feature type="transmembrane region" description="Helical" evidence="2">
    <location>
        <begin position="60"/>
        <end position="81"/>
    </location>
</feature>
<keyword evidence="4" id="KW-1185">Reference proteome</keyword>
<dbReference type="PANTHER" id="PTHR11206">
    <property type="entry name" value="MULTIDRUG RESISTANCE PROTEIN"/>
    <property type="match status" value="1"/>
</dbReference>
<dbReference type="GO" id="GO:0015297">
    <property type="term" value="F:antiporter activity"/>
    <property type="evidence" value="ECO:0007669"/>
    <property type="project" value="InterPro"/>
</dbReference>
<dbReference type="EMBL" id="PNBA02000006">
    <property type="protein sequence ID" value="KAG6421269.1"/>
    <property type="molecule type" value="Genomic_DNA"/>
</dbReference>
<dbReference type="GO" id="GO:0042910">
    <property type="term" value="F:xenobiotic transmembrane transporter activity"/>
    <property type="evidence" value="ECO:0007669"/>
    <property type="project" value="InterPro"/>
</dbReference>
<feature type="transmembrane region" description="Helical" evidence="2">
    <location>
        <begin position="147"/>
        <end position="167"/>
    </location>
</feature>
<dbReference type="AlphaFoldDB" id="A0A8X8XYM5"/>
<proteinExistence type="inferred from homology"/>
<dbReference type="GO" id="GO:0016020">
    <property type="term" value="C:membrane"/>
    <property type="evidence" value="ECO:0007669"/>
    <property type="project" value="InterPro"/>
</dbReference>
<gene>
    <name evidence="3" type="ORF">SASPL_117819</name>
</gene>
<feature type="transmembrane region" description="Helical" evidence="2">
    <location>
        <begin position="119"/>
        <end position="135"/>
    </location>
</feature>
<accession>A0A8X8XYM5</accession>
<reference evidence="3" key="1">
    <citation type="submission" date="2018-01" db="EMBL/GenBank/DDBJ databases">
        <authorList>
            <person name="Mao J.F."/>
        </authorList>
    </citation>
    <scope>NUCLEOTIDE SEQUENCE</scope>
    <source>
        <strain evidence="3">Huo1</strain>
        <tissue evidence="3">Leaf</tissue>
    </source>
</reference>
<evidence type="ECO:0000313" key="4">
    <source>
        <dbReference type="Proteomes" id="UP000298416"/>
    </source>
</evidence>
<dbReference type="Proteomes" id="UP000298416">
    <property type="component" value="Unassembled WGS sequence"/>
</dbReference>
<sequence length="364" mass="39833">MPSYTPSSSDYLAAFGVYLQQSCIISLVVTALMTPLFVFAAPILKALGQDHSIADMAGKYAPWFVAVAFLYTVMYSCNAFLQSQSKNFVIVYIMRGGCQETWRGFTASAFKDLGQTTRLVISSGVMICTILTPLAGNMGNAEVTIDALSICLNISGWAMMVSVGFMASTSVRVSNELGRRDAKAEKLSIMVAVGTSFSIGLVLCVFFVVFRENAAYLFTNDEEVAKAVARLSPLLVLLLLLNSVQPVLSGEPSLLSKQIQMIKPVALYNRREDNLLCRFCQWNRAARHSGGVWIGIISGTAVQTAILVLMTCMADLNKQILINFIFPILFSCNISSLQIFLAQKRICPPAEDETTHYSTNNGKR</sequence>
<keyword evidence="2" id="KW-0812">Transmembrane</keyword>
<dbReference type="InterPro" id="IPR002528">
    <property type="entry name" value="MATE_fam"/>
</dbReference>
<comment type="similarity">
    <text evidence="1">Belongs to the multi antimicrobial extrusion (MATE) (TC 2.A.66.1) family.</text>
</comment>
<evidence type="ECO:0000256" key="2">
    <source>
        <dbReference type="SAM" id="Phobius"/>
    </source>
</evidence>